<gene>
    <name evidence="13" type="ORF">AMK59_7647</name>
</gene>
<feature type="transmembrane region" description="Helical" evidence="12">
    <location>
        <begin position="209"/>
        <end position="231"/>
    </location>
</feature>
<comment type="similarity">
    <text evidence="2 11">Belongs to the mitochondrial carrier (TC 2.A.29) family.</text>
</comment>
<evidence type="ECO:0000256" key="11">
    <source>
        <dbReference type="RuleBase" id="RU000488"/>
    </source>
</evidence>
<dbReference type="AlphaFoldDB" id="A0A0T6AVP7"/>
<name>A0A0T6AVP7_9SCAR</name>
<evidence type="ECO:0000256" key="1">
    <source>
        <dbReference type="ARBA" id="ARBA00004448"/>
    </source>
</evidence>
<dbReference type="EMBL" id="LJIG01022758">
    <property type="protein sequence ID" value="KRT78878.1"/>
    <property type="molecule type" value="Genomic_DNA"/>
</dbReference>
<dbReference type="SUPFAM" id="SSF103506">
    <property type="entry name" value="Mitochondrial carrier"/>
    <property type="match status" value="1"/>
</dbReference>
<evidence type="ECO:0000256" key="5">
    <source>
        <dbReference type="ARBA" id="ARBA00022737"/>
    </source>
</evidence>
<organism evidence="13 14">
    <name type="scientific">Oryctes borbonicus</name>
    <dbReference type="NCBI Taxonomy" id="1629725"/>
    <lineage>
        <taxon>Eukaryota</taxon>
        <taxon>Metazoa</taxon>
        <taxon>Ecdysozoa</taxon>
        <taxon>Arthropoda</taxon>
        <taxon>Hexapoda</taxon>
        <taxon>Insecta</taxon>
        <taxon>Pterygota</taxon>
        <taxon>Neoptera</taxon>
        <taxon>Endopterygota</taxon>
        <taxon>Coleoptera</taxon>
        <taxon>Polyphaga</taxon>
        <taxon>Scarabaeiformia</taxon>
        <taxon>Scarabaeidae</taxon>
        <taxon>Dynastinae</taxon>
        <taxon>Oryctes</taxon>
    </lineage>
</organism>
<feature type="repeat" description="Solcar" evidence="10">
    <location>
        <begin position="1"/>
        <end position="90"/>
    </location>
</feature>
<comment type="subcellular location">
    <subcellularLocation>
        <location evidence="1">Mitochondrion inner membrane</location>
        <topology evidence="1">Multi-pass membrane protein</topology>
    </subcellularLocation>
</comment>
<evidence type="ECO:0000256" key="7">
    <source>
        <dbReference type="ARBA" id="ARBA00022989"/>
    </source>
</evidence>
<evidence type="ECO:0000256" key="4">
    <source>
        <dbReference type="ARBA" id="ARBA00022692"/>
    </source>
</evidence>
<dbReference type="InterPro" id="IPR018108">
    <property type="entry name" value="MCP_transmembrane"/>
</dbReference>
<evidence type="ECO:0000256" key="9">
    <source>
        <dbReference type="ARBA" id="ARBA00023136"/>
    </source>
</evidence>
<keyword evidence="4 10" id="KW-0812">Transmembrane</keyword>
<keyword evidence="5" id="KW-0677">Repeat</keyword>
<comment type="caution">
    <text evidence="13">The sequence shown here is derived from an EMBL/GenBank/DDBJ whole genome shotgun (WGS) entry which is preliminary data.</text>
</comment>
<keyword evidence="8" id="KW-0496">Mitochondrion</keyword>
<dbReference type="PANTHER" id="PTHR45928">
    <property type="entry name" value="RE38146P"/>
    <property type="match status" value="1"/>
</dbReference>
<dbReference type="Pfam" id="PF00153">
    <property type="entry name" value="Mito_carr"/>
    <property type="match status" value="2"/>
</dbReference>
<keyword evidence="9 10" id="KW-0472">Membrane</keyword>
<evidence type="ECO:0000313" key="13">
    <source>
        <dbReference type="EMBL" id="KRT78878.1"/>
    </source>
</evidence>
<evidence type="ECO:0000256" key="12">
    <source>
        <dbReference type="SAM" id="Phobius"/>
    </source>
</evidence>
<dbReference type="InterPro" id="IPR051508">
    <property type="entry name" value="Mito_Carrier_Antiporter"/>
</dbReference>
<evidence type="ECO:0000313" key="14">
    <source>
        <dbReference type="Proteomes" id="UP000051574"/>
    </source>
</evidence>
<dbReference type="PANTHER" id="PTHR45928:SF1">
    <property type="entry name" value="RE38146P"/>
    <property type="match status" value="1"/>
</dbReference>
<keyword evidence="7 12" id="KW-1133">Transmembrane helix</keyword>
<proteinExistence type="inferred from homology"/>
<protein>
    <submittedName>
        <fullName evidence="13">Mitochondrial carrier protein</fullName>
    </submittedName>
</protein>
<dbReference type="InterPro" id="IPR023395">
    <property type="entry name" value="MCP_dom_sf"/>
</dbReference>
<feature type="repeat" description="Solcar" evidence="10">
    <location>
        <begin position="104"/>
        <end position="193"/>
    </location>
</feature>
<dbReference type="GO" id="GO:0005743">
    <property type="term" value="C:mitochondrial inner membrane"/>
    <property type="evidence" value="ECO:0007669"/>
    <property type="project" value="UniProtKB-SubCell"/>
</dbReference>
<reference evidence="13 14" key="1">
    <citation type="submission" date="2015-09" db="EMBL/GenBank/DDBJ databases">
        <title>Draft genome of the scarab beetle Oryctes borbonicus.</title>
        <authorList>
            <person name="Meyer J.M."/>
            <person name="Markov G.V."/>
            <person name="Baskaran P."/>
            <person name="Herrmann M."/>
            <person name="Sommer R.J."/>
            <person name="Roedelsperger C."/>
        </authorList>
    </citation>
    <scope>NUCLEOTIDE SEQUENCE [LARGE SCALE GENOMIC DNA]</scope>
    <source>
        <strain evidence="13">OB123</strain>
        <tissue evidence="13">Whole animal</tissue>
    </source>
</reference>
<dbReference type="PROSITE" id="PS50920">
    <property type="entry name" value="SOLCAR"/>
    <property type="match status" value="2"/>
</dbReference>
<evidence type="ECO:0000256" key="6">
    <source>
        <dbReference type="ARBA" id="ARBA00022792"/>
    </source>
</evidence>
<dbReference type="Proteomes" id="UP000051574">
    <property type="component" value="Unassembled WGS sequence"/>
</dbReference>
<dbReference type="OrthoDB" id="6703404at2759"/>
<keyword evidence="14" id="KW-1185">Reference proteome</keyword>
<evidence type="ECO:0000256" key="3">
    <source>
        <dbReference type="ARBA" id="ARBA00022448"/>
    </source>
</evidence>
<keyword evidence="3 11" id="KW-0813">Transport</keyword>
<keyword evidence="6" id="KW-0999">Mitochondrion inner membrane</keyword>
<evidence type="ECO:0000256" key="10">
    <source>
        <dbReference type="PROSITE-ProRule" id="PRU00282"/>
    </source>
</evidence>
<dbReference type="Gene3D" id="1.50.40.10">
    <property type="entry name" value="Mitochondrial carrier domain"/>
    <property type="match status" value="1"/>
</dbReference>
<evidence type="ECO:0000256" key="2">
    <source>
        <dbReference type="ARBA" id="ARBA00006375"/>
    </source>
</evidence>
<evidence type="ECO:0000256" key="8">
    <source>
        <dbReference type="ARBA" id="ARBA00023128"/>
    </source>
</evidence>
<accession>A0A0T6AVP7</accession>
<sequence>MDFIIGGMAAVCAGFFTNPLEVIKIRMQLQGELQKKNKQVIHYRNILHTSYQIIKHEGIFALQKGIVPALWVQLIMNGSRLGFYDYGLTHGFCNDYNGNPVFLKSIVISGFGGVMGHYLSNPFYLIKTHLQSESAKAIAVGYQHHYEGTWKALTNVYSKGGFRGLFRGGVAVIPRAFVASSSQLMSFVYCKEWLHQKNYFKEHPVITCFISSMIGGIAISVMTAPFDLILVRLYNQDTLTRE</sequence>